<dbReference type="InterPro" id="IPR000209">
    <property type="entry name" value="Peptidase_S8/S53_dom"/>
</dbReference>
<dbReference type="InterPro" id="IPR050131">
    <property type="entry name" value="Peptidase_S8_subtilisin-like"/>
</dbReference>
<keyword evidence="5 6" id="KW-0720">Serine protease</keyword>
<feature type="domain" description="Peptidase S8/S53" evidence="7">
    <location>
        <begin position="172"/>
        <end position="435"/>
    </location>
</feature>
<reference evidence="8 9" key="1">
    <citation type="submission" date="2017-08" db="EMBL/GenBank/DDBJ databases">
        <title>Reclassification of Bisgaard taxon 37 and 44.</title>
        <authorList>
            <person name="Christensen H."/>
        </authorList>
    </citation>
    <scope>NUCLEOTIDE SEQUENCE [LARGE SCALE GENOMIC DNA]</scope>
    <source>
        <strain evidence="8 9">111</strain>
    </source>
</reference>
<dbReference type="GO" id="GO:0004252">
    <property type="term" value="F:serine-type endopeptidase activity"/>
    <property type="evidence" value="ECO:0007669"/>
    <property type="project" value="UniProtKB-UniRule"/>
</dbReference>
<dbReference type="AlphaFoldDB" id="A0A3A1YKH6"/>
<dbReference type="CDD" id="cd04848">
    <property type="entry name" value="Peptidases_S8_Autotransporter_serine_protease_like"/>
    <property type="match status" value="1"/>
</dbReference>
<evidence type="ECO:0000256" key="3">
    <source>
        <dbReference type="ARBA" id="ARBA00022729"/>
    </source>
</evidence>
<comment type="similarity">
    <text evidence="1 6">Belongs to the peptidase S8 family.</text>
</comment>
<protein>
    <recommendedName>
        <fullName evidence="7">Peptidase S8/S53 domain-containing protein</fullName>
    </recommendedName>
</protein>
<dbReference type="EMBL" id="NRJG01000084">
    <property type="protein sequence ID" value="RIY37540.1"/>
    <property type="molecule type" value="Genomic_DNA"/>
</dbReference>
<evidence type="ECO:0000313" key="8">
    <source>
        <dbReference type="EMBL" id="RIY37540.1"/>
    </source>
</evidence>
<dbReference type="OrthoDB" id="5360469at2"/>
<keyword evidence="4 6" id="KW-0378">Hydrolase</keyword>
<dbReference type="InterPro" id="IPR034061">
    <property type="entry name" value="Peptidases_S8_Autotransporter"/>
</dbReference>
<dbReference type="PROSITE" id="PS00138">
    <property type="entry name" value="SUBTILASE_SER"/>
    <property type="match status" value="1"/>
</dbReference>
<sequence length="644" mass="69471">MMHSTSTHVFRTPYLNNSVMSAYSTPVKTILTTIFPVIGAVASIGNAYAAPSNYTVVLDKNFATGRTATVNNINDFPTNKDNADFKLELFKRSDLNQIYLNSRLNTQNNKPVFTAFNQDPNVPNQQRLTYLNVQAALDTMLYGDDPARKKVHLASLNKKARGSNKDEVNGFGTKIAVVDSGINTKQPDFTNKVEVTDLGGQKYANQVTHGTTVALTAAGANDKYQGVAPGAKVKAYAIDPENVVLEDVFVTVYKDKVSVANASFTLGDDTSIFPSIRNTFYKIFNNPDAPLYVFAAGNKDTASSTFSPLLQKLIEDPKIMSNTLVVSGVRISNPKAPVSANNLAFDPDAISCSNVKYNCLTAFFAYDVPNPKATKSGDDYVTSYGTSFAAPQVSGGAALVKQMFPWFNADNIRQTLLTTATDIGPAGIDDKTGWGLLNVGAAVRGPAQFAFGDFVVDFTPDKVSSNREVFYFRNNIFGKYGLVVRDNGDSQRTLILTGKNTYKGHTTVQSGILRLEGSVTSTTNIDHDGLFQLASTATSGDIYNNGFFVSFGGEVKGSYSNSPLAISTLTLGKPLEVTGEAKLNGALVVDIPSDFKPQPGSAYLVLKAGQLTNEFKTLTITGNSNLKGQLFYDYTNGQVAIKFN</sequence>
<feature type="active site" description="Charge relay system" evidence="6">
    <location>
        <position position="179"/>
    </location>
</feature>
<dbReference type="InterPro" id="IPR023828">
    <property type="entry name" value="Peptidase_S8_Ser-AS"/>
</dbReference>
<dbReference type="Pfam" id="PF00082">
    <property type="entry name" value="Peptidase_S8"/>
    <property type="match status" value="1"/>
</dbReference>
<dbReference type="PROSITE" id="PS51892">
    <property type="entry name" value="SUBTILASE"/>
    <property type="match status" value="1"/>
</dbReference>
<dbReference type="RefSeq" id="WP_119531534.1">
    <property type="nucleotide sequence ID" value="NZ_JBHSSP010000001.1"/>
</dbReference>
<dbReference type="SUPFAM" id="SSF52743">
    <property type="entry name" value="Subtilisin-like"/>
    <property type="match status" value="1"/>
</dbReference>
<dbReference type="PANTHER" id="PTHR43806">
    <property type="entry name" value="PEPTIDASE S8"/>
    <property type="match status" value="1"/>
</dbReference>
<keyword evidence="2 6" id="KW-0645">Protease</keyword>
<proteinExistence type="inferred from homology"/>
<dbReference type="InterPro" id="IPR015500">
    <property type="entry name" value="Peptidase_S8_subtilisin-rel"/>
</dbReference>
<organism evidence="8 9">
    <name type="scientific">Psittacicella hinzii</name>
    <dbReference type="NCBI Taxonomy" id="2028575"/>
    <lineage>
        <taxon>Bacteria</taxon>
        <taxon>Pseudomonadati</taxon>
        <taxon>Pseudomonadota</taxon>
        <taxon>Gammaproteobacteria</taxon>
        <taxon>Pasteurellales</taxon>
        <taxon>Psittacicellaceae</taxon>
        <taxon>Psittacicella</taxon>
    </lineage>
</organism>
<evidence type="ECO:0000256" key="6">
    <source>
        <dbReference type="PROSITE-ProRule" id="PRU01240"/>
    </source>
</evidence>
<evidence type="ECO:0000256" key="1">
    <source>
        <dbReference type="ARBA" id="ARBA00011073"/>
    </source>
</evidence>
<dbReference type="Proteomes" id="UP000265916">
    <property type="component" value="Unassembled WGS sequence"/>
</dbReference>
<feature type="active site" description="Charge relay system" evidence="6">
    <location>
        <position position="387"/>
    </location>
</feature>
<keyword evidence="9" id="KW-1185">Reference proteome</keyword>
<keyword evidence="3" id="KW-0732">Signal</keyword>
<comment type="caution">
    <text evidence="8">The sequence shown here is derived from an EMBL/GenBank/DDBJ whole genome shotgun (WGS) entry which is preliminary data.</text>
</comment>
<gene>
    <name evidence="8" type="ORF">CKF58_04840</name>
</gene>
<evidence type="ECO:0000256" key="4">
    <source>
        <dbReference type="ARBA" id="ARBA00022801"/>
    </source>
</evidence>
<evidence type="ECO:0000256" key="2">
    <source>
        <dbReference type="ARBA" id="ARBA00022670"/>
    </source>
</evidence>
<evidence type="ECO:0000259" key="7">
    <source>
        <dbReference type="Pfam" id="PF00082"/>
    </source>
</evidence>
<dbReference type="InterPro" id="IPR036852">
    <property type="entry name" value="Peptidase_S8/S53_dom_sf"/>
</dbReference>
<feature type="active site" description="Charge relay system" evidence="6">
    <location>
        <position position="209"/>
    </location>
</feature>
<dbReference type="NCBIfam" id="TIGR02601">
    <property type="entry name" value="autotrns_rpt"/>
    <property type="match status" value="1"/>
</dbReference>
<dbReference type="PRINTS" id="PR00723">
    <property type="entry name" value="SUBTILISIN"/>
</dbReference>
<accession>A0A3A1YKH6</accession>
<dbReference type="InterPro" id="IPR013425">
    <property type="entry name" value="Autotrns_rpt"/>
</dbReference>
<dbReference type="GO" id="GO:0006508">
    <property type="term" value="P:proteolysis"/>
    <property type="evidence" value="ECO:0007669"/>
    <property type="project" value="UniProtKB-KW"/>
</dbReference>
<evidence type="ECO:0000313" key="9">
    <source>
        <dbReference type="Proteomes" id="UP000265916"/>
    </source>
</evidence>
<dbReference type="Gene3D" id="3.40.50.200">
    <property type="entry name" value="Peptidase S8/S53 domain"/>
    <property type="match status" value="1"/>
</dbReference>
<name>A0A3A1YKH6_9GAMM</name>
<dbReference type="PANTHER" id="PTHR43806:SF11">
    <property type="entry name" value="CEREVISIN-RELATED"/>
    <property type="match status" value="1"/>
</dbReference>
<evidence type="ECO:0000256" key="5">
    <source>
        <dbReference type="ARBA" id="ARBA00022825"/>
    </source>
</evidence>